<dbReference type="Proteomes" id="UP001145742">
    <property type="component" value="Unassembled WGS sequence"/>
</dbReference>
<dbReference type="InterPro" id="IPR055406">
    <property type="entry name" value="HEAT_Maestro"/>
</dbReference>
<dbReference type="EMBL" id="WHWB01033014">
    <property type="protein sequence ID" value="KAJ7422490.1"/>
    <property type="molecule type" value="Genomic_DNA"/>
</dbReference>
<evidence type="ECO:0000313" key="5">
    <source>
        <dbReference type="EMBL" id="KAJ7422490.1"/>
    </source>
</evidence>
<dbReference type="InterPro" id="IPR011989">
    <property type="entry name" value="ARM-like"/>
</dbReference>
<organism evidence="5 6">
    <name type="scientific">Willisornis vidua</name>
    <name type="common">Xingu scale-backed antbird</name>
    <dbReference type="NCBI Taxonomy" id="1566151"/>
    <lineage>
        <taxon>Eukaryota</taxon>
        <taxon>Metazoa</taxon>
        <taxon>Chordata</taxon>
        <taxon>Craniata</taxon>
        <taxon>Vertebrata</taxon>
        <taxon>Euteleostomi</taxon>
        <taxon>Archelosauria</taxon>
        <taxon>Archosauria</taxon>
        <taxon>Dinosauria</taxon>
        <taxon>Saurischia</taxon>
        <taxon>Theropoda</taxon>
        <taxon>Coelurosauria</taxon>
        <taxon>Aves</taxon>
        <taxon>Neognathae</taxon>
        <taxon>Neoaves</taxon>
        <taxon>Telluraves</taxon>
        <taxon>Australaves</taxon>
        <taxon>Passeriformes</taxon>
        <taxon>Thamnophilidae</taxon>
        <taxon>Willisornis</taxon>
    </lineage>
</organism>
<keyword evidence="6" id="KW-1185">Reference proteome</keyword>
<evidence type="ECO:0000313" key="6">
    <source>
        <dbReference type="Proteomes" id="UP001145742"/>
    </source>
</evidence>
<dbReference type="InterPro" id="IPR016024">
    <property type="entry name" value="ARM-type_fold"/>
</dbReference>
<evidence type="ECO:0000259" key="3">
    <source>
        <dbReference type="Pfam" id="PF21047"/>
    </source>
</evidence>
<dbReference type="PANTHER" id="PTHR23120">
    <property type="entry name" value="MAESTRO-RELATED HEAT DOMAIN-CONTAINING"/>
    <property type="match status" value="1"/>
</dbReference>
<feature type="domain" description="Maestro/Maestro-like HEAT-repeats" evidence="4">
    <location>
        <begin position="262"/>
        <end position="479"/>
    </location>
</feature>
<dbReference type="Gene3D" id="1.25.10.10">
    <property type="entry name" value="Leucine-rich Repeat Variant"/>
    <property type="match status" value="1"/>
</dbReference>
<name>A0ABQ9DP01_9PASS</name>
<gene>
    <name evidence="5" type="ORF">WISP_37680</name>
</gene>
<evidence type="ECO:0000256" key="1">
    <source>
        <dbReference type="ARBA" id="ARBA00022737"/>
    </source>
</evidence>
<protein>
    <submittedName>
        <fullName evidence="5">Uncharacterized protein</fullName>
    </submittedName>
</protein>
<evidence type="ECO:0000256" key="2">
    <source>
        <dbReference type="SAM" id="MobiDB-lite"/>
    </source>
</evidence>
<evidence type="ECO:0000259" key="4">
    <source>
        <dbReference type="Pfam" id="PF23227"/>
    </source>
</evidence>
<dbReference type="SUPFAM" id="SSF48371">
    <property type="entry name" value="ARM repeat"/>
    <property type="match status" value="1"/>
</dbReference>
<feature type="region of interest" description="Disordered" evidence="2">
    <location>
        <begin position="1"/>
        <end position="23"/>
    </location>
</feature>
<dbReference type="PANTHER" id="PTHR23120:SF42">
    <property type="entry name" value="MAESTRO HEAT-LIKE REPEAT FAMILY MEMBER 3"/>
    <property type="match status" value="1"/>
</dbReference>
<keyword evidence="1" id="KW-0677">Repeat</keyword>
<proteinExistence type="predicted"/>
<feature type="domain" description="Maestro-like HEAT-repeats" evidence="3">
    <location>
        <begin position="47"/>
        <end position="165"/>
    </location>
</feature>
<sequence>MAEGPSSMPLLASVKKEKEGPWAAPEWPPQRMEELQPLQADPVAVLTEDQEVILKHFNNRMQTFWKFVKSTEREEIAITAIEGMTNSDRYNKEACAAMLNLLVQSEVSKLKHVPTIVTYIHWWLKNNTDVSAEHRLDKSILDLTQAHPKDVVVTLLCCAPSCGRFAVLTVKALLCRIQHEDVVLAVECKKGWDTLLCPETHHYAVGLLAREMCRVSKPMREGITRYLVMLLIQEKSHWKVPAMAFLVEFLNYLETEKLVDTILQLLTSHLQTDCKEMRLLVLRGLLTLCKSPLKVKRMHSLTESLMELLKDTDGELVELTLSVLSKVLLDKDVPIAIAMALQLAETLVLLFDHDATQVRLLSIRLIGDILVYVEKDGKRQLKTCVHQSLLPLFYHLHDENQCVAETSLKTLLQATKFLKKRKYRQLLEREQPWRVSECLLSENRRTTEEYRRQSLTYLESPQESMRETAIKFIDSSFYKTSSTAYGGDSFLSGSIAASASQALARAYPGSFIC</sequence>
<dbReference type="InterPro" id="IPR045206">
    <property type="entry name" value="Maestro_heat-like_prot"/>
</dbReference>
<dbReference type="InterPro" id="IPR048465">
    <property type="entry name" value="Maestro-like_HEAT"/>
</dbReference>
<dbReference type="Pfam" id="PF23227">
    <property type="entry name" value="HEAT_MROH2B_C"/>
    <property type="match status" value="1"/>
</dbReference>
<comment type="caution">
    <text evidence="5">The sequence shown here is derived from an EMBL/GenBank/DDBJ whole genome shotgun (WGS) entry which is preliminary data.</text>
</comment>
<dbReference type="Pfam" id="PF21047">
    <property type="entry name" value="HEAT_Maestro"/>
    <property type="match status" value="1"/>
</dbReference>
<reference evidence="5" key="1">
    <citation type="submission" date="2019-10" db="EMBL/GenBank/DDBJ databases">
        <authorList>
            <person name="Soares A.E.R."/>
            <person name="Aleixo A."/>
            <person name="Schneider P."/>
            <person name="Miyaki C.Y."/>
            <person name="Schneider M.P."/>
            <person name="Mello C."/>
            <person name="Vasconcelos A.T.R."/>
        </authorList>
    </citation>
    <scope>NUCLEOTIDE SEQUENCE</scope>
    <source>
        <tissue evidence="5">Muscle</tissue>
    </source>
</reference>
<accession>A0ABQ9DP01</accession>